<comment type="function">
    <text evidence="8">Catalyzes the cleavage of 2'-deoxyuridine 5'-triphosphate (dUTP) into 2'-deoxyuridine 5'-monophosphate (dUMP) and inorganic pyrophosphate and through its action efficiently prevents uracil misincorporation into DNA and at the same time provides dUMP, the substrate for de novo thymidylate biosynthesis. Inhibits peroxisome proliferator-activated receptor (PPAR) activity by binding of its N-terminal to PPAR, preventing the latter's dimerization with retinoid X receptor. Essential for embryonic development.</text>
</comment>
<dbReference type="FunFam" id="2.70.40.10:FF:000004">
    <property type="entry name" value="Deoxyuridine triphosphatase"/>
    <property type="match status" value="1"/>
</dbReference>
<dbReference type="Pfam" id="PF00692">
    <property type="entry name" value="dUTPase"/>
    <property type="match status" value="1"/>
</dbReference>
<keyword evidence="12" id="KW-1185">Reference proteome</keyword>
<protein>
    <recommendedName>
        <fullName evidence="9">Deoxyuridine 5'-triphosphate nucleotidohydrolase</fullName>
        <shortName evidence="9">dUTPase</shortName>
        <ecNumber evidence="9">3.6.1.23</ecNumber>
    </recommendedName>
    <alternativeName>
        <fullName evidence="9">dUTP pyrophosphatase</fullName>
    </alternativeName>
</protein>
<dbReference type="PANTHER" id="PTHR11241">
    <property type="entry name" value="DEOXYURIDINE 5'-TRIPHOSPHATE NUCLEOTIDOHYDROLASE"/>
    <property type="match status" value="1"/>
</dbReference>
<evidence type="ECO:0000256" key="6">
    <source>
        <dbReference type="ARBA" id="ARBA00023080"/>
    </source>
</evidence>
<dbReference type="NCBIfam" id="NF001862">
    <property type="entry name" value="PRK00601.1"/>
    <property type="match status" value="1"/>
</dbReference>
<evidence type="ECO:0000256" key="7">
    <source>
        <dbReference type="ARBA" id="ARBA00047686"/>
    </source>
</evidence>
<dbReference type="InterPro" id="IPR008181">
    <property type="entry name" value="dUTPase"/>
</dbReference>
<accession>A0AAN5CHQ4</accession>
<dbReference type="GO" id="GO:0004170">
    <property type="term" value="F:dUTP diphosphatase activity"/>
    <property type="evidence" value="ECO:0007669"/>
    <property type="project" value="UniProtKB-UniRule"/>
</dbReference>
<comment type="function">
    <text evidence="9">Involved in nucleotide metabolism via production of dUMP, the immediate precursor of thymidine nucleotides, and decreases the intracellular concentration of dUTP so that uracil cannot be incorporated into DNA.</text>
</comment>
<dbReference type="Proteomes" id="UP001328107">
    <property type="component" value="Unassembled WGS sequence"/>
</dbReference>
<keyword evidence="6 9" id="KW-0546">Nucleotide metabolism</keyword>
<sequence>MAALIEKENVMATEEQQQFEVKKPRIEPADDKIAVRLVRLTEKARLPAYGSTHAAGADLHAAEDAVVPARGKALISTGLSLELPAGHYGRVAPRSGLAAKHSIDVGAGVIDCDYRGELKVILFNFSDTDFEVKEGDRIAQLVCEKISQLNFVEVASLDETQRGAGGFGSTGVSA</sequence>
<gene>
    <name evidence="11" type="ORF">PMAYCL1PPCAC_14798</name>
</gene>
<dbReference type="InterPro" id="IPR029054">
    <property type="entry name" value="dUTPase-like"/>
</dbReference>
<proteinExistence type="inferred from homology"/>
<dbReference type="CDD" id="cd07557">
    <property type="entry name" value="trimeric_dUTPase"/>
    <property type="match status" value="1"/>
</dbReference>
<evidence type="ECO:0000256" key="8">
    <source>
        <dbReference type="ARBA" id="ARBA00057946"/>
    </source>
</evidence>
<comment type="similarity">
    <text evidence="3 9">Belongs to the dUTPase family.</text>
</comment>
<comment type="caution">
    <text evidence="11">The sequence shown here is derived from an EMBL/GenBank/DDBJ whole genome shotgun (WGS) entry which is preliminary data.</text>
</comment>
<dbReference type="Gene3D" id="2.70.40.10">
    <property type="match status" value="1"/>
</dbReference>
<reference evidence="12" key="1">
    <citation type="submission" date="2022-10" db="EMBL/GenBank/DDBJ databases">
        <title>Genome assembly of Pristionchus species.</title>
        <authorList>
            <person name="Yoshida K."/>
            <person name="Sommer R.J."/>
        </authorList>
    </citation>
    <scope>NUCLEOTIDE SEQUENCE [LARGE SCALE GENOMIC DNA]</scope>
    <source>
        <strain evidence="12">RS5460</strain>
    </source>
</reference>
<evidence type="ECO:0000259" key="10">
    <source>
        <dbReference type="Pfam" id="PF00692"/>
    </source>
</evidence>
<dbReference type="EC" id="3.6.1.23" evidence="9"/>
<dbReference type="InterPro" id="IPR036157">
    <property type="entry name" value="dUTPase-like_sf"/>
</dbReference>
<comment type="cofactor">
    <cofactor evidence="1 9">
        <name>Mg(2+)</name>
        <dbReference type="ChEBI" id="CHEBI:18420"/>
    </cofactor>
</comment>
<evidence type="ECO:0000256" key="1">
    <source>
        <dbReference type="ARBA" id="ARBA00001946"/>
    </source>
</evidence>
<evidence type="ECO:0000256" key="4">
    <source>
        <dbReference type="ARBA" id="ARBA00022801"/>
    </source>
</evidence>
<dbReference type="EMBL" id="BTRK01000004">
    <property type="protein sequence ID" value="GMR44603.1"/>
    <property type="molecule type" value="Genomic_DNA"/>
</dbReference>
<feature type="non-terminal residue" evidence="11">
    <location>
        <position position="174"/>
    </location>
</feature>
<dbReference type="SUPFAM" id="SSF51283">
    <property type="entry name" value="dUTPase-like"/>
    <property type="match status" value="1"/>
</dbReference>
<feature type="domain" description="dUTPase-like" evidence="10">
    <location>
        <begin position="43"/>
        <end position="171"/>
    </location>
</feature>
<evidence type="ECO:0000313" key="12">
    <source>
        <dbReference type="Proteomes" id="UP001328107"/>
    </source>
</evidence>
<dbReference type="InterPro" id="IPR033704">
    <property type="entry name" value="dUTPase_trimeric"/>
</dbReference>
<dbReference type="GO" id="GO:0006226">
    <property type="term" value="P:dUMP biosynthetic process"/>
    <property type="evidence" value="ECO:0007669"/>
    <property type="project" value="UniProtKB-UniRule"/>
</dbReference>
<name>A0AAN5CHQ4_9BILA</name>
<evidence type="ECO:0000313" key="11">
    <source>
        <dbReference type="EMBL" id="GMR44603.1"/>
    </source>
</evidence>
<evidence type="ECO:0000256" key="5">
    <source>
        <dbReference type="ARBA" id="ARBA00022842"/>
    </source>
</evidence>
<evidence type="ECO:0000256" key="9">
    <source>
        <dbReference type="RuleBase" id="RU367024"/>
    </source>
</evidence>
<keyword evidence="9" id="KW-0479">Metal-binding</keyword>
<dbReference type="PANTHER" id="PTHR11241:SF0">
    <property type="entry name" value="DEOXYURIDINE 5'-TRIPHOSPHATE NUCLEOTIDOHYDROLASE"/>
    <property type="match status" value="1"/>
</dbReference>
<evidence type="ECO:0000256" key="3">
    <source>
        <dbReference type="ARBA" id="ARBA00006581"/>
    </source>
</evidence>
<keyword evidence="5 9" id="KW-0460">Magnesium</keyword>
<dbReference type="GO" id="GO:0000287">
    <property type="term" value="F:magnesium ion binding"/>
    <property type="evidence" value="ECO:0007669"/>
    <property type="project" value="UniProtKB-UniRule"/>
</dbReference>
<organism evidence="11 12">
    <name type="scientific">Pristionchus mayeri</name>
    <dbReference type="NCBI Taxonomy" id="1317129"/>
    <lineage>
        <taxon>Eukaryota</taxon>
        <taxon>Metazoa</taxon>
        <taxon>Ecdysozoa</taxon>
        <taxon>Nematoda</taxon>
        <taxon>Chromadorea</taxon>
        <taxon>Rhabditida</taxon>
        <taxon>Rhabditina</taxon>
        <taxon>Diplogasteromorpha</taxon>
        <taxon>Diplogasteroidea</taxon>
        <taxon>Neodiplogasteridae</taxon>
        <taxon>Pristionchus</taxon>
    </lineage>
</organism>
<comment type="catalytic activity">
    <reaction evidence="7 9">
        <text>dUTP + H2O = dUMP + diphosphate + H(+)</text>
        <dbReference type="Rhea" id="RHEA:10248"/>
        <dbReference type="ChEBI" id="CHEBI:15377"/>
        <dbReference type="ChEBI" id="CHEBI:15378"/>
        <dbReference type="ChEBI" id="CHEBI:33019"/>
        <dbReference type="ChEBI" id="CHEBI:61555"/>
        <dbReference type="ChEBI" id="CHEBI:246422"/>
        <dbReference type="EC" id="3.6.1.23"/>
    </reaction>
</comment>
<comment type="pathway">
    <text evidence="2 9">Pyrimidine metabolism; dUMP biosynthesis; dUMP from dCTP (dUTP route): step 2/2.</text>
</comment>
<dbReference type="AlphaFoldDB" id="A0AAN5CHQ4"/>
<keyword evidence="4 9" id="KW-0378">Hydrolase</keyword>
<evidence type="ECO:0000256" key="2">
    <source>
        <dbReference type="ARBA" id="ARBA00005142"/>
    </source>
</evidence>
<dbReference type="GO" id="GO:0046081">
    <property type="term" value="P:dUTP catabolic process"/>
    <property type="evidence" value="ECO:0007669"/>
    <property type="project" value="UniProtKB-UniRule"/>
</dbReference>
<dbReference type="NCBIfam" id="TIGR00576">
    <property type="entry name" value="dut"/>
    <property type="match status" value="1"/>
</dbReference>